<dbReference type="EC" id="1.-.-.-" evidence="3"/>
<dbReference type="AlphaFoldDB" id="A0A517ZMG7"/>
<keyword evidence="4" id="KW-1185">Reference proteome</keyword>
<protein>
    <submittedName>
        <fullName evidence="3">Putative oxidoreductase YvaA</fullName>
        <ecNumber evidence="3">1.-.-.-</ecNumber>
    </submittedName>
</protein>
<dbReference type="OrthoDB" id="9792935at2"/>
<dbReference type="RefSeq" id="WP_145375908.1">
    <property type="nucleotide sequence ID" value="NZ_CP036270.1"/>
</dbReference>
<dbReference type="GO" id="GO:0016491">
    <property type="term" value="F:oxidoreductase activity"/>
    <property type="evidence" value="ECO:0007669"/>
    <property type="project" value="UniProtKB-KW"/>
</dbReference>
<keyword evidence="3" id="KW-0560">Oxidoreductase</keyword>
<dbReference type="GO" id="GO:0000166">
    <property type="term" value="F:nucleotide binding"/>
    <property type="evidence" value="ECO:0007669"/>
    <property type="project" value="InterPro"/>
</dbReference>
<dbReference type="Pfam" id="PF02894">
    <property type="entry name" value="GFO_IDH_MocA_C"/>
    <property type="match status" value="1"/>
</dbReference>
<dbReference type="Gene3D" id="3.40.50.720">
    <property type="entry name" value="NAD(P)-binding Rossmann-like Domain"/>
    <property type="match status" value="1"/>
</dbReference>
<organism evidence="3 4">
    <name type="scientific">Symmachiella dynata</name>
    <dbReference type="NCBI Taxonomy" id="2527995"/>
    <lineage>
        <taxon>Bacteria</taxon>
        <taxon>Pseudomonadati</taxon>
        <taxon>Planctomycetota</taxon>
        <taxon>Planctomycetia</taxon>
        <taxon>Planctomycetales</taxon>
        <taxon>Planctomycetaceae</taxon>
        <taxon>Symmachiella</taxon>
    </lineage>
</organism>
<evidence type="ECO:0000259" key="1">
    <source>
        <dbReference type="Pfam" id="PF01408"/>
    </source>
</evidence>
<feature type="domain" description="Gfo/Idh/MocA-like oxidoreductase C-terminal" evidence="2">
    <location>
        <begin position="219"/>
        <end position="464"/>
    </location>
</feature>
<feature type="domain" description="Gfo/Idh/MocA-like oxidoreductase N-terminal" evidence="1">
    <location>
        <begin position="71"/>
        <end position="206"/>
    </location>
</feature>
<dbReference type="SUPFAM" id="SSF55347">
    <property type="entry name" value="Glyceraldehyde-3-phosphate dehydrogenase-like, C-terminal domain"/>
    <property type="match status" value="1"/>
</dbReference>
<dbReference type="Gene3D" id="3.30.360.10">
    <property type="entry name" value="Dihydrodipicolinate Reductase, domain 2"/>
    <property type="match status" value="1"/>
</dbReference>
<reference evidence="3 4" key="1">
    <citation type="submission" date="2019-02" db="EMBL/GenBank/DDBJ databases">
        <title>Deep-cultivation of Planctomycetes and their phenomic and genomic characterization uncovers novel biology.</title>
        <authorList>
            <person name="Wiegand S."/>
            <person name="Jogler M."/>
            <person name="Boedeker C."/>
            <person name="Pinto D."/>
            <person name="Vollmers J."/>
            <person name="Rivas-Marin E."/>
            <person name="Kohn T."/>
            <person name="Peeters S.H."/>
            <person name="Heuer A."/>
            <person name="Rast P."/>
            <person name="Oberbeckmann S."/>
            <person name="Bunk B."/>
            <person name="Jeske O."/>
            <person name="Meyerdierks A."/>
            <person name="Storesund J.E."/>
            <person name="Kallscheuer N."/>
            <person name="Luecker S."/>
            <person name="Lage O.M."/>
            <person name="Pohl T."/>
            <person name="Merkel B.J."/>
            <person name="Hornburger P."/>
            <person name="Mueller R.-W."/>
            <person name="Bruemmer F."/>
            <person name="Labrenz M."/>
            <person name="Spormann A.M."/>
            <person name="Op den Camp H."/>
            <person name="Overmann J."/>
            <person name="Amann R."/>
            <person name="Jetten M.S.M."/>
            <person name="Mascher T."/>
            <person name="Medema M.H."/>
            <person name="Devos D.P."/>
            <person name="Kaster A.-K."/>
            <person name="Ovreas L."/>
            <person name="Rohde M."/>
            <person name="Galperin M.Y."/>
            <person name="Jogler C."/>
        </authorList>
    </citation>
    <scope>NUCLEOTIDE SEQUENCE [LARGE SCALE GENOMIC DNA]</scope>
    <source>
        <strain evidence="3 4">Mal52</strain>
    </source>
</reference>
<accession>A0A517ZMG7</accession>
<dbReference type="InterPro" id="IPR004104">
    <property type="entry name" value="Gfo/Idh/MocA-like_OxRdtase_C"/>
</dbReference>
<gene>
    <name evidence="3" type="primary">yvaA_1</name>
    <name evidence="3" type="ORF">Mal52_21550</name>
</gene>
<evidence type="ECO:0000313" key="4">
    <source>
        <dbReference type="Proteomes" id="UP000319383"/>
    </source>
</evidence>
<dbReference type="InterPro" id="IPR036291">
    <property type="entry name" value="NAD(P)-bd_dom_sf"/>
</dbReference>
<dbReference type="Pfam" id="PF01408">
    <property type="entry name" value="GFO_IDH_MocA"/>
    <property type="match status" value="1"/>
</dbReference>
<dbReference type="KEGG" id="sdyn:Mal52_21550"/>
<proteinExistence type="predicted"/>
<dbReference type="SUPFAM" id="SSF51735">
    <property type="entry name" value="NAD(P)-binding Rossmann-fold domains"/>
    <property type="match status" value="1"/>
</dbReference>
<dbReference type="PANTHER" id="PTHR43818:SF12">
    <property type="entry name" value="NADH-DEPENDENT DEHYDROGENASE-RELATED"/>
    <property type="match status" value="1"/>
</dbReference>
<dbReference type="InterPro" id="IPR000683">
    <property type="entry name" value="Gfo/Idh/MocA-like_OxRdtase_N"/>
</dbReference>
<evidence type="ECO:0000259" key="2">
    <source>
        <dbReference type="Pfam" id="PF02894"/>
    </source>
</evidence>
<dbReference type="Proteomes" id="UP000319383">
    <property type="component" value="Chromosome"/>
</dbReference>
<dbReference type="EMBL" id="CP036276">
    <property type="protein sequence ID" value="QDU43679.1"/>
    <property type="molecule type" value="Genomic_DNA"/>
</dbReference>
<name>A0A517ZMG7_9PLAN</name>
<evidence type="ECO:0000313" key="3">
    <source>
        <dbReference type="EMBL" id="QDU43679.1"/>
    </source>
</evidence>
<dbReference type="InterPro" id="IPR050463">
    <property type="entry name" value="Gfo/Idh/MocA_oxidrdct_glycsds"/>
</dbReference>
<dbReference type="PANTHER" id="PTHR43818">
    <property type="entry name" value="BCDNA.GH03377"/>
    <property type="match status" value="1"/>
</dbReference>
<sequence length="523" mass="57552">MQMTPEEKQIGKDNFHEASADVQLLQKEKAKKSGDDAGLTRRDAIKAAAITGMGLGAAVYGYDELSGADRVKVGFIGTGDEGSVLLTQHPPEYMDIVAIADIRPSNRKRAFTGDGNDHRVGLYKKLGREKCESIKVYNDHTELLADPDVEAVVIAVPLNQHEPLAIAALEAGKHVLSEKLMAHNITECKNLIRKANEKGLLYAVGHQRHYNVLYENAYELIKEGLLGDIKFIRAQWHRNNSFPNKDSWHKPIPSEDEVELKETVTKYGYDSVEELCRWRLYNSTGGGLMAELGSHQLDAASIFLGKVRPIAVQGYGGRNFYGVKGVGSKDKQEDNREIDDHVYVTFEFPGPNYAEDQNDVVIVTYSSINTNRMEPYGETIFGSRGTMIVELEQDVMLFKEAGGATGGGGAEQRLQVLNKGGGPVMDASASLAPSAKAATADIGEVSRGYTEEMEHFAYCVRNNINKPREEGGLRCNGVVAMQDAIMALTANLAMKHKKRIVFKDEWFDPNSDAVPETDPDIIG</sequence>